<evidence type="ECO:0000313" key="2">
    <source>
        <dbReference type="Proteomes" id="UP000017090"/>
    </source>
</evidence>
<comment type="caution">
    <text evidence="1">The sequence shown here is derived from an EMBL/GenBank/DDBJ whole genome shotgun (WGS) entry which is preliminary data.</text>
</comment>
<sequence>MIVQYKLLWKKRRYSGLLLVKGRRQPDDEVLDGAAQAAR</sequence>
<gene>
    <name evidence="1" type="ORF">HMPREF1250_1884</name>
</gene>
<evidence type="ECO:0000313" key="1">
    <source>
        <dbReference type="EMBL" id="ERT58698.1"/>
    </source>
</evidence>
<keyword evidence="2" id="KW-1185">Reference proteome</keyword>
<dbReference type="Proteomes" id="UP000017090">
    <property type="component" value="Unassembled WGS sequence"/>
</dbReference>
<proteinExistence type="predicted"/>
<name>U7UJS0_9FIRM</name>
<accession>U7UJS0</accession>
<dbReference type="EMBL" id="AWXA01000041">
    <property type="protein sequence ID" value="ERT58698.1"/>
    <property type="molecule type" value="Genomic_DNA"/>
</dbReference>
<dbReference type="PATRIC" id="fig|1111454.3.peg.1552"/>
<reference evidence="1 2" key="1">
    <citation type="submission" date="2013-09" db="EMBL/GenBank/DDBJ databases">
        <authorList>
            <person name="Durkin A.S."/>
            <person name="Haft D.R."/>
            <person name="McCorrison J."/>
            <person name="Torralba M."/>
            <person name="Gillis M."/>
            <person name="Haft D.H."/>
            <person name="Methe B."/>
            <person name="Sutton G."/>
            <person name="Nelson K.E."/>
        </authorList>
    </citation>
    <scope>NUCLEOTIDE SEQUENCE [LARGE SCALE GENOMIC DNA]</scope>
    <source>
        <strain evidence="1 2">BV3C16-1</strain>
    </source>
</reference>
<dbReference type="AlphaFoldDB" id="U7UJS0"/>
<organism evidence="1 2">
    <name type="scientific">Megasphaera vaginalis</name>
    <name type="common">ex Srinivasan et al. 2021</name>
    <dbReference type="NCBI Taxonomy" id="1111454"/>
    <lineage>
        <taxon>Bacteria</taxon>
        <taxon>Bacillati</taxon>
        <taxon>Bacillota</taxon>
        <taxon>Negativicutes</taxon>
        <taxon>Veillonellales</taxon>
        <taxon>Veillonellaceae</taxon>
        <taxon>Megasphaera</taxon>
    </lineage>
</organism>
<protein>
    <submittedName>
        <fullName evidence="1">Uncharacterized protein</fullName>
    </submittedName>
</protein>